<organism evidence="2 3">
    <name type="scientific">Streptomyces sedi</name>
    <dbReference type="NCBI Taxonomy" id="555059"/>
    <lineage>
        <taxon>Bacteria</taxon>
        <taxon>Bacillati</taxon>
        <taxon>Actinomycetota</taxon>
        <taxon>Actinomycetes</taxon>
        <taxon>Kitasatosporales</taxon>
        <taxon>Streptomycetaceae</taxon>
        <taxon>Streptomyces</taxon>
    </lineage>
</organism>
<dbReference type="AlphaFoldDB" id="A0A5C4V9I8"/>
<accession>A0A5C4V9I8</accession>
<sequence>MMMSFLAQLAGSTDGLHIYRIIIDGGERFTFVTIDVEGGRIFSSTAEGEPAGDMRMSLVDGSSLPSTTESDVRDDSHRSISREEFALVSSSIRRALREKGAPPANVTKYYG</sequence>
<dbReference type="EMBL" id="VDGT01000004">
    <property type="protein sequence ID" value="TNM32156.1"/>
    <property type="molecule type" value="Genomic_DNA"/>
</dbReference>
<name>A0A5C4V9I8_9ACTN</name>
<dbReference type="Proteomes" id="UP000311713">
    <property type="component" value="Unassembled WGS sequence"/>
</dbReference>
<evidence type="ECO:0000256" key="1">
    <source>
        <dbReference type="SAM" id="MobiDB-lite"/>
    </source>
</evidence>
<reference evidence="2 3" key="1">
    <citation type="submission" date="2019-06" db="EMBL/GenBank/DDBJ databases">
        <title>Draft genome of Streptomyces sedi sp. JCM16909.</title>
        <authorList>
            <person name="Klykleung N."/>
            <person name="Tanasupawat S."/>
            <person name="Kudo T."/>
            <person name="Yuki M."/>
            <person name="Ohkuma M."/>
        </authorList>
    </citation>
    <scope>NUCLEOTIDE SEQUENCE [LARGE SCALE GENOMIC DNA]</scope>
    <source>
        <strain evidence="2 3">JCM 16909</strain>
    </source>
</reference>
<feature type="region of interest" description="Disordered" evidence="1">
    <location>
        <begin position="43"/>
        <end position="78"/>
    </location>
</feature>
<proteinExistence type="predicted"/>
<protein>
    <submittedName>
        <fullName evidence="2">Uncharacterized protein</fullName>
    </submittedName>
</protein>
<keyword evidence="3" id="KW-1185">Reference proteome</keyword>
<dbReference type="OrthoDB" id="4243163at2"/>
<evidence type="ECO:0000313" key="3">
    <source>
        <dbReference type="Proteomes" id="UP000311713"/>
    </source>
</evidence>
<dbReference type="RefSeq" id="WP_139641900.1">
    <property type="nucleotide sequence ID" value="NZ_BAAAZS010000025.1"/>
</dbReference>
<evidence type="ECO:0000313" key="2">
    <source>
        <dbReference type="EMBL" id="TNM32156.1"/>
    </source>
</evidence>
<gene>
    <name evidence="2" type="ORF">FH715_07070</name>
</gene>
<comment type="caution">
    <text evidence="2">The sequence shown here is derived from an EMBL/GenBank/DDBJ whole genome shotgun (WGS) entry which is preliminary data.</text>
</comment>